<dbReference type="Pfam" id="PF12776">
    <property type="entry name" value="Myb_DNA-bind_3"/>
    <property type="match status" value="1"/>
</dbReference>
<dbReference type="EMBL" id="NCVQ01000001">
    <property type="protein sequence ID" value="PWZ54179.1"/>
    <property type="molecule type" value="Genomic_DNA"/>
</dbReference>
<feature type="region of interest" description="Disordered" evidence="1">
    <location>
        <begin position="248"/>
        <end position="278"/>
    </location>
</feature>
<protein>
    <recommendedName>
        <fullName evidence="2">Myb/SANT-like domain-containing protein</fullName>
    </recommendedName>
</protein>
<proteinExistence type="predicted"/>
<evidence type="ECO:0000259" key="2">
    <source>
        <dbReference type="Pfam" id="PF12776"/>
    </source>
</evidence>
<dbReference type="ExpressionAtlas" id="A0A317Y684">
    <property type="expression patterns" value="baseline"/>
</dbReference>
<reference evidence="3" key="1">
    <citation type="journal article" date="2018" name="Nat. Genet.">
        <title>Extensive intraspecific gene order and gene structural variations between Mo17 and other maize genomes.</title>
        <authorList>
            <person name="Sun S."/>
            <person name="Zhou Y."/>
            <person name="Chen J."/>
            <person name="Shi J."/>
            <person name="Zhao H."/>
            <person name="Zhao H."/>
            <person name="Song W."/>
            <person name="Zhang M."/>
            <person name="Cui Y."/>
            <person name="Dong X."/>
            <person name="Liu H."/>
            <person name="Ma X."/>
            <person name="Jiao Y."/>
            <person name="Wang B."/>
            <person name="Wei X."/>
            <person name="Stein J.C."/>
            <person name="Glaubitz J.C."/>
            <person name="Lu F."/>
            <person name="Yu G."/>
            <person name="Liang C."/>
            <person name="Fengler K."/>
            <person name="Li B."/>
            <person name="Rafalski A."/>
            <person name="Schnable P.S."/>
            <person name="Ware D.H."/>
            <person name="Buckler E.S."/>
            <person name="Lai J."/>
        </authorList>
    </citation>
    <scope>NUCLEOTIDE SEQUENCE [LARGE SCALE GENOMIC DNA]</scope>
    <source>
        <tissue evidence="3">Seedling</tissue>
    </source>
</reference>
<dbReference type="PANTHER" id="PTHR47851">
    <property type="entry name" value="OS06G0588700 PROTEIN-RELATED"/>
    <property type="match status" value="1"/>
</dbReference>
<comment type="caution">
    <text evidence="3">The sequence shown here is derived from an EMBL/GenBank/DDBJ whole genome shotgun (WGS) entry which is preliminary data.</text>
</comment>
<gene>
    <name evidence="3" type="ORF">Zm00014a_030667</name>
</gene>
<feature type="domain" description="Myb/SANT-like" evidence="2">
    <location>
        <begin position="318"/>
        <end position="412"/>
    </location>
</feature>
<evidence type="ECO:0000256" key="1">
    <source>
        <dbReference type="SAM" id="MobiDB-lite"/>
    </source>
</evidence>
<evidence type="ECO:0000313" key="3">
    <source>
        <dbReference type="EMBL" id="PWZ54179.1"/>
    </source>
</evidence>
<dbReference type="AlphaFoldDB" id="A0A317Y684"/>
<dbReference type="PANTHER" id="PTHR47851:SF8">
    <property type="entry name" value="NO APICAL MERISTEM-ASSOCIATED C-TERMINAL DOMAIN-CONTAINING PROTEIN"/>
    <property type="match status" value="1"/>
</dbReference>
<feature type="compositionally biased region" description="Basic residues" evidence="1">
    <location>
        <begin position="250"/>
        <end position="266"/>
    </location>
</feature>
<dbReference type="InterPro" id="IPR024752">
    <property type="entry name" value="Myb/SANT-like_dom"/>
</dbReference>
<accession>A0A317Y684</accession>
<name>A0A317Y684_MAIZE</name>
<organism evidence="3">
    <name type="scientific">Zea mays</name>
    <name type="common">Maize</name>
    <dbReference type="NCBI Taxonomy" id="4577"/>
    <lineage>
        <taxon>Eukaryota</taxon>
        <taxon>Viridiplantae</taxon>
        <taxon>Streptophyta</taxon>
        <taxon>Embryophyta</taxon>
        <taxon>Tracheophyta</taxon>
        <taxon>Spermatophyta</taxon>
        <taxon>Magnoliopsida</taxon>
        <taxon>Liliopsida</taxon>
        <taxon>Poales</taxon>
        <taxon>Poaceae</taxon>
        <taxon>PACMAD clade</taxon>
        <taxon>Panicoideae</taxon>
        <taxon>Andropogonodae</taxon>
        <taxon>Andropogoneae</taxon>
        <taxon>Tripsacinae</taxon>
        <taxon>Zea</taxon>
    </lineage>
</organism>
<sequence>MAGDLPAFCTEEMDRELFQRGVPVGAGITTAGHGRGAAATGHAAAPADPGRAAAELGRSVSAAAPVDPGRGITAVELGRSASAANPAYTGRGVAAAGLGHDASSAAPTGPGRGVAAAELGRGASAADPAYPGRGVAAAVLGHGASAATPAGPGRGVAAAGLGRGASATGHSAATAGIGRGTSAIGRVDVQIDGDEGLPQGARSTAPAMFNCNGDVRYYREGDEGYVPRFDMADDQFYGLDMNGDSSRFLGRGHSRSRGRSNGHTHARQAPSAVARVRGRGRGRGMNICHTANATMVNGLTSQRSAKNPIDSQGESMDWSVPEHVSIVCSLFAEQVQKGNRPNTHLNAMGYAEVSSRFFQITGIELSKTQLKNKWEKLKCDLTAWRKLMRRQTGTGWDHLRQTIEMDPEWWRKIKAEIPGCAKFKKGPLQNEADLSKMFDKITNEENDHWNPMTENPIIPENHEPIINLESDFADVECELPNEFASAYSDVVQEVSPSVGNGNKRPRFVLGKPAKKTKVSTAIVMQEQVTRIANSADALAAKKLGEADEVDVVIDPKDIDLKITRSGGEGHLRHL</sequence>
<dbReference type="Proteomes" id="UP000251960">
    <property type="component" value="Chromosome 1"/>
</dbReference>